<keyword evidence="3" id="KW-1185">Reference proteome</keyword>
<comment type="caution">
    <text evidence="2">The sequence shown here is derived from an EMBL/GenBank/DDBJ whole genome shotgun (WGS) entry which is preliminary data.</text>
</comment>
<dbReference type="NCBIfam" id="NF038020">
    <property type="entry name" value="HeR"/>
    <property type="match status" value="1"/>
</dbReference>
<evidence type="ECO:0000313" key="3">
    <source>
        <dbReference type="Proteomes" id="UP000298433"/>
    </source>
</evidence>
<feature type="transmembrane region" description="Helical" evidence="1">
    <location>
        <begin position="20"/>
        <end position="41"/>
    </location>
</feature>
<keyword evidence="1" id="KW-0812">Transmembrane</keyword>
<proteinExistence type="predicted"/>
<dbReference type="Proteomes" id="UP000298433">
    <property type="component" value="Unassembled WGS sequence"/>
</dbReference>
<name>A0A4R8XYC3_9MICO</name>
<dbReference type="EMBL" id="SOGN01000005">
    <property type="protein sequence ID" value="TFC84216.1"/>
    <property type="molecule type" value="Genomic_DNA"/>
</dbReference>
<gene>
    <name evidence="2" type="ORF">E3T23_00505</name>
</gene>
<feature type="transmembrane region" description="Helical" evidence="1">
    <location>
        <begin position="169"/>
        <end position="189"/>
    </location>
</feature>
<feature type="transmembrane region" description="Helical" evidence="1">
    <location>
        <begin position="138"/>
        <end position="157"/>
    </location>
</feature>
<evidence type="ECO:0000256" key="1">
    <source>
        <dbReference type="SAM" id="Phobius"/>
    </source>
</evidence>
<keyword evidence="1" id="KW-1133">Transmembrane helix</keyword>
<evidence type="ECO:0000313" key="2">
    <source>
        <dbReference type="EMBL" id="TFC84216.1"/>
    </source>
</evidence>
<reference evidence="2 3" key="1">
    <citation type="submission" date="2019-03" db="EMBL/GenBank/DDBJ databases">
        <title>Genomics of glacier-inhabiting Cryobacterium strains.</title>
        <authorList>
            <person name="Liu Q."/>
            <person name="Xin Y.-H."/>
        </authorList>
    </citation>
    <scope>NUCLEOTIDE SEQUENCE [LARGE SCALE GENOMIC DNA]</scope>
    <source>
        <strain evidence="2 3">TMT2-48-2</strain>
    </source>
</reference>
<feature type="transmembrane region" description="Helical" evidence="1">
    <location>
        <begin position="241"/>
        <end position="260"/>
    </location>
</feature>
<feature type="transmembrane region" description="Helical" evidence="1">
    <location>
        <begin position="115"/>
        <end position="132"/>
    </location>
</feature>
<dbReference type="OrthoDB" id="2042238at2"/>
<sequence>MTTASHNTVTDAHFTRLRAVNLVAGLVLLAQAVLVSVVVLVRKAPVLLPVTAGFPGGPVGSTAEPHVVDLASVNLGVAVVILLAFSALLRLTAVTPVFAGSYRRGLAAARNPLRWVEYSQVAAITVFLVAQLNGVTEVGTLVALYAITAGATLFLALQEREPAGDSLRPFVFGAMVGIVPWGIIAFYQIGAGLLGDVPELFVRTVTLSLLAVAALVWANAWLGRRGDGAWAHPGRVEIVQITLVTLGTTLLAGQVLWGALL</sequence>
<protein>
    <submittedName>
        <fullName evidence="2">Uncharacterized protein</fullName>
    </submittedName>
</protein>
<accession>A0A4R8XYC3</accession>
<feature type="transmembrane region" description="Helical" evidence="1">
    <location>
        <begin position="201"/>
        <end position="220"/>
    </location>
</feature>
<dbReference type="AlphaFoldDB" id="A0A4R8XYC3"/>
<dbReference type="Pfam" id="PF18761">
    <property type="entry name" value="Heliorhodopsin"/>
    <property type="match status" value="1"/>
</dbReference>
<dbReference type="InterPro" id="IPR041113">
    <property type="entry name" value="Heliorhodopsin"/>
</dbReference>
<dbReference type="RefSeq" id="WP_134368467.1">
    <property type="nucleotide sequence ID" value="NZ_SOGN01000005.1"/>
</dbReference>
<feature type="transmembrane region" description="Helical" evidence="1">
    <location>
        <begin position="75"/>
        <end position="94"/>
    </location>
</feature>
<organism evidence="2 3">
    <name type="scientific">Cryobacterium cheniae</name>
    <dbReference type="NCBI Taxonomy" id="1259262"/>
    <lineage>
        <taxon>Bacteria</taxon>
        <taxon>Bacillati</taxon>
        <taxon>Actinomycetota</taxon>
        <taxon>Actinomycetes</taxon>
        <taxon>Micrococcales</taxon>
        <taxon>Microbacteriaceae</taxon>
        <taxon>Cryobacterium</taxon>
    </lineage>
</organism>
<keyword evidence="1" id="KW-0472">Membrane</keyword>